<dbReference type="PANTHER" id="PTHR45755:SF4">
    <property type="entry name" value="ZINC TRANSPORTER 7"/>
    <property type="match status" value="1"/>
</dbReference>
<feature type="transmembrane region" description="Helical" evidence="8">
    <location>
        <begin position="199"/>
        <end position="217"/>
    </location>
</feature>
<dbReference type="SUPFAM" id="SSF161111">
    <property type="entry name" value="Cation efflux protein transmembrane domain-like"/>
    <property type="match status" value="1"/>
</dbReference>
<feature type="non-terminal residue" evidence="10">
    <location>
        <position position="1"/>
    </location>
</feature>
<feature type="transmembrane region" description="Helical" evidence="8">
    <location>
        <begin position="174"/>
        <end position="192"/>
    </location>
</feature>
<evidence type="ECO:0000256" key="8">
    <source>
        <dbReference type="SAM" id="Phobius"/>
    </source>
</evidence>
<evidence type="ECO:0000259" key="9">
    <source>
        <dbReference type="Pfam" id="PF01545"/>
    </source>
</evidence>
<organism evidence="10 11">
    <name type="scientific">Coemansia thaxteri</name>
    <dbReference type="NCBI Taxonomy" id="2663907"/>
    <lineage>
        <taxon>Eukaryota</taxon>
        <taxon>Fungi</taxon>
        <taxon>Fungi incertae sedis</taxon>
        <taxon>Zoopagomycota</taxon>
        <taxon>Kickxellomycotina</taxon>
        <taxon>Kickxellomycetes</taxon>
        <taxon>Kickxellales</taxon>
        <taxon>Kickxellaceae</taxon>
        <taxon>Coemansia</taxon>
    </lineage>
</organism>
<evidence type="ECO:0000256" key="3">
    <source>
        <dbReference type="ARBA" id="ARBA00022448"/>
    </source>
</evidence>
<reference evidence="10" key="1">
    <citation type="submission" date="2022-07" db="EMBL/GenBank/DDBJ databases">
        <title>Phylogenomic reconstructions and comparative analyses of Kickxellomycotina fungi.</title>
        <authorList>
            <person name="Reynolds N.K."/>
            <person name="Stajich J.E."/>
            <person name="Barry K."/>
            <person name="Grigoriev I.V."/>
            <person name="Crous P."/>
            <person name="Smith M.E."/>
        </authorList>
    </citation>
    <scope>NUCLEOTIDE SEQUENCE</scope>
    <source>
        <strain evidence="10">IMI 214461</strain>
    </source>
</reference>
<comment type="similarity">
    <text evidence="2">Belongs to the cation diffusion facilitator (CDF) transporter (TC 2.A.4) family. SLC30A subfamily.</text>
</comment>
<evidence type="ECO:0000256" key="2">
    <source>
        <dbReference type="ARBA" id="ARBA00008873"/>
    </source>
</evidence>
<dbReference type="InterPro" id="IPR045316">
    <property type="entry name" value="Msc2-like"/>
</dbReference>
<keyword evidence="4 8" id="KW-0812">Transmembrane</keyword>
<feature type="transmembrane region" description="Helical" evidence="8">
    <location>
        <begin position="124"/>
        <end position="143"/>
    </location>
</feature>
<sequence length="309" mass="33201">QLYTSVAHLGIGVGVWATGIYTGSLALMSYSFIVLFDAWSLFIGMMPTVLEYSHNDSSSGEYTFGLRILPTLLEFANSITLLYRGVQALKEGIEHIATSGHHSHSSAIEFETYAHASQGHNQSAALSLLCVALALAITGYSAARFSNHHALWEACSQRRQNIGTQLQNVVLNPFNASSLFAGMWMVVMVVMAPPKEESAIEPMSCILVAAVMAYTSFPTCVHLGKVLLHGATSASQENAKAAVWQIARLPGVVDCSKLHAWSTTHDKHAMALRVMVSPGGGDGAALHRQILSILGSSGMSDWTVELRAI</sequence>
<dbReference type="GO" id="GO:0005385">
    <property type="term" value="F:zinc ion transmembrane transporter activity"/>
    <property type="evidence" value="ECO:0007669"/>
    <property type="project" value="InterPro"/>
</dbReference>
<gene>
    <name evidence="10" type="ORF">H4R26_003738</name>
</gene>
<dbReference type="Pfam" id="PF01545">
    <property type="entry name" value="Cation_efflux"/>
    <property type="match status" value="1"/>
</dbReference>
<dbReference type="AlphaFoldDB" id="A0A9W8BHJ4"/>
<keyword evidence="5 8" id="KW-1133">Transmembrane helix</keyword>
<name>A0A9W8BHJ4_9FUNG</name>
<protein>
    <recommendedName>
        <fullName evidence="9">Cation efflux protein transmembrane domain-containing protein</fullName>
    </recommendedName>
</protein>
<dbReference type="Gene3D" id="1.20.1510.10">
    <property type="entry name" value="Cation efflux protein transmembrane domain"/>
    <property type="match status" value="1"/>
</dbReference>
<keyword evidence="11" id="KW-1185">Reference proteome</keyword>
<dbReference type="GO" id="GO:0005794">
    <property type="term" value="C:Golgi apparatus"/>
    <property type="evidence" value="ECO:0007669"/>
    <property type="project" value="TreeGrafter"/>
</dbReference>
<evidence type="ECO:0000256" key="4">
    <source>
        <dbReference type="ARBA" id="ARBA00022692"/>
    </source>
</evidence>
<dbReference type="GO" id="GO:0006882">
    <property type="term" value="P:intracellular zinc ion homeostasis"/>
    <property type="evidence" value="ECO:0007669"/>
    <property type="project" value="InterPro"/>
</dbReference>
<evidence type="ECO:0000313" key="10">
    <source>
        <dbReference type="EMBL" id="KAJ2002195.1"/>
    </source>
</evidence>
<evidence type="ECO:0000256" key="5">
    <source>
        <dbReference type="ARBA" id="ARBA00022989"/>
    </source>
</evidence>
<comment type="subcellular location">
    <subcellularLocation>
        <location evidence="1">Membrane</location>
        <topology evidence="1">Multi-pass membrane protein</topology>
    </subcellularLocation>
</comment>
<dbReference type="Proteomes" id="UP001150907">
    <property type="component" value="Unassembled WGS sequence"/>
</dbReference>
<evidence type="ECO:0000313" key="11">
    <source>
        <dbReference type="Proteomes" id="UP001150907"/>
    </source>
</evidence>
<comment type="caution">
    <text evidence="10">The sequence shown here is derived from an EMBL/GenBank/DDBJ whole genome shotgun (WGS) entry which is preliminary data.</text>
</comment>
<dbReference type="PANTHER" id="PTHR45755">
    <property type="match status" value="1"/>
</dbReference>
<evidence type="ECO:0000256" key="1">
    <source>
        <dbReference type="ARBA" id="ARBA00004141"/>
    </source>
</evidence>
<dbReference type="GO" id="GO:0016020">
    <property type="term" value="C:membrane"/>
    <property type="evidence" value="ECO:0007669"/>
    <property type="project" value="UniProtKB-SubCell"/>
</dbReference>
<accession>A0A9W8BHJ4</accession>
<feature type="domain" description="Cation efflux protein transmembrane" evidence="9">
    <location>
        <begin position="9"/>
        <end position="228"/>
    </location>
</feature>
<proteinExistence type="inferred from homology"/>
<dbReference type="InterPro" id="IPR027469">
    <property type="entry name" value="Cation_efflux_TMD_sf"/>
</dbReference>
<evidence type="ECO:0000256" key="6">
    <source>
        <dbReference type="ARBA" id="ARBA00023065"/>
    </source>
</evidence>
<keyword evidence="7 8" id="KW-0472">Membrane</keyword>
<evidence type="ECO:0000256" key="7">
    <source>
        <dbReference type="ARBA" id="ARBA00023136"/>
    </source>
</evidence>
<keyword evidence="6" id="KW-0406">Ion transport</keyword>
<dbReference type="OrthoDB" id="5382797at2759"/>
<dbReference type="EMBL" id="JANBQF010000326">
    <property type="protein sequence ID" value="KAJ2002195.1"/>
    <property type="molecule type" value="Genomic_DNA"/>
</dbReference>
<dbReference type="InterPro" id="IPR058533">
    <property type="entry name" value="Cation_efflux_TM"/>
</dbReference>
<keyword evidence="3" id="KW-0813">Transport</keyword>